<proteinExistence type="predicted"/>
<comment type="caution">
    <text evidence="1">The sequence shown here is derived from an EMBL/GenBank/DDBJ whole genome shotgun (WGS) entry which is preliminary data.</text>
</comment>
<gene>
    <name evidence="1" type="ORF">MZO42_17115</name>
</gene>
<protein>
    <submittedName>
        <fullName evidence="1">Uncharacterized protein</fullName>
    </submittedName>
</protein>
<sequence>MYKWAYGGWANAGLDAWTLGMEASAVIGLRTMKMAAGGIDAAEEARLMVAEKMQAALELQVAAVTGRLGHDPLAGTRKVLRHYRRKVKANRTRLG</sequence>
<reference evidence="1" key="1">
    <citation type="submission" date="2022-04" db="EMBL/GenBank/DDBJ databases">
        <title>Tomato heritable bacteria conferring resistance against bacterial wilt.</title>
        <authorList>
            <person name="Yin J."/>
        </authorList>
    </citation>
    <scope>NUCLEOTIDE SEQUENCE</scope>
    <source>
        <strain evidence="1">Cra20</strain>
    </source>
</reference>
<dbReference type="EMBL" id="JALMLT010000004">
    <property type="protein sequence ID" value="MDT8760423.1"/>
    <property type="molecule type" value="Genomic_DNA"/>
</dbReference>
<name>A0ABU3N7C0_9SPHN</name>
<accession>A0ABU3N7C0</accession>
<evidence type="ECO:0000313" key="1">
    <source>
        <dbReference type="EMBL" id="MDT8760423.1"/>
    </source>
</evidence>
<organism evidence="1">
    <name type="scientific">Sphingomonas psychrotolerans</name>
    <dbReference type="NCBI Taxonomy" id="1327635"/>
    <lineage>
        <taxon>Bacteria</taxon>
        <taxon>Pseudomonadati</taxon>
        <taxon>Pseudomonadota</taxon>
        <taxon>Alphaproteobacteria</taxon>
        <taxon>Sphingomonadales</taxon>
        <taxon>Sphingomonadaceae</taxon>
        <taxon>Sphingomonas</taxon>
    </lineage>
</organism>